<feature type="region of interest" description="Disordered" evidence="1">
    <location>
        <begin position="1"/>
        <end position="99"/>
    </location>
</feature>
<protein>
    <submittedName>
        <fullName evidence="2">Uncharacterized protein</fullName>
    </submittedName>
</protein>
<accession>A0ABP6RQ68</accession>
<evidence type="ECO:0000313" key="3">
    <source>
        <dbReference type="Proteomes" id="UP001500483"/>
    </source>
</evidence>
<evidence type="ECO:0000256" key="1">
    <source>
        <dbReference type="SAM" id="MobiDB-lite"/>
    </source>
</evidence>
<keyword evidence="3" id="KW-1185">Reference proteome</keyword>
<dbReference type="Proteomes" id="UP001500483">
    <property type="component" value="Unassembled WGS sequence"/>
</dbReference>
<organism evidence="2 3">
    <name type="scientific">Saccharopolyspora gregorii</name>
    <dbReference type="NCBI Taxonomy" id="33914"/>
    <lineage>
        <taxon>Bacteria</taxon>
        <taxon>Bacillati</taxon>
        <taxon>Actinomycetota</taxon>
        <taxon>Actinomycetes</taxon>
        <taxon>Pseudonocardiales</taxon>
        <taxon>Pseudonocardiaceae</taxon>
        <taxon>Saccharopolyspora</taxon>
    </lineage>
</organism>
<dbReference type="EMBL" id="BAAAYK010000038">
    <property type="protein sequence ID" value="GAA3357484.1"/>
    <property type="molecule type" value="Genomic_DNA"/>
</dbReference>
<name>A0ABP6RQ68_9PSEU</name>
<comment type="caution">
    <text evidence="2">The sequence shown here is derived from an EMBL/GenBank/DDBJ whole genome shotgun (WGS) entry which is preliminary data.</text>
</comment>
<evidence type="ECO:0000313" key="2">
    <source>
        <dbReference type="EMBL" id="GAA3357484.1"/>
    </source>
</evidence>
<sequence>MNANALTMNDAAVTPTSKEVAKAGSAGETMPMPIATMKLPPTRIQISRGNRVPLPGPPDAWLDDSPDTTASLPLDDPGFPAKRAQPRPGPAHSQQVVGP</sequence>
<proteinExistence type="predicted"/>
<reference evidence="3" key="1">
    <citation type="journal article" date="2019" name="Int. J. Syst. Evol. Microbiol.">
        <title>The Global Catalogue of Microorganisms (GCM) 10K type strain sequencing project: providing services to taxonomists for standard genome sequencing and annotation.</title>
        <authorList>
            <consortium name="The Broad Institute Genomics Platform"/>
            <consortium name="The Broad Institute Genome Sequencing Center for Infectious Disease"/>
            <person name="Wu L."/>
            <person name="Ma J."/>
        </authorList>
    </citation>
    <scope>NUCLEOTIDE SEQUENCE [LARGE SCALE GENOMIC DNA]</scope>
    <source>
        <strain evidence="3">JCM 9687</strain>
    </source>
</reference>
<gene>
    <name evidence="2" type="ORF">GCM10020366_25720</name>
</gene>